<reference evidence="6 7" key="1">
    <citation type="submission" date="2016-09" db="EMBL/GenBank/DDBJ databases">
        <authorList>
            <person name="Capua I."/>
            <person name="De Benedictis P."/>
            <person name="Joannis T."/>
            <person name="Lombin L.H."/>
            <person name="Cattoli G."/>
        </authorList>
    </citation>
    <scope>NUCLEOTIDE SEQUENCE [LARGE SCALE GENOMIC DNA]</scope>
    <source>
        <strain evidence="6 7">UB20</strain>
    </source>
</reference>
<dbReference type="GO" id="GO:0032259">
    <property type="term" value="P:methylation"/>
    <property type="evidence" value="ECO:0007669"/>
    <property type="project" value="UniProtKB-KW"/>
</dbReference>
<keyword evidence="1 5" id="KW-0169">Cobalamin biosynthesis</keyword>
<evidence type="ECO:0000256" key="1">
    <source>
        <dbReference type="ARBA" id="ARBA00022573"/>
    </source>
</evidence>
<organism evidence="6 7">
    <name type="scientific">Tannerella forsythia</name>
    <name type="common">Bacteroides forsythus</name>
    <dbReference type="NCBI Taxonomy" id="28112"/>
    <lineage>
        <taxon>Bacteria</taxon>
        <taxon>Pseudomonadati</taxon>
        <taxon>Bacteroidota</taxon>
        <taxon>Bacteroidia</taxon>
        <taxon>Bacteroidales</taxon>
        <taxon>Tannerellaceae</taxon>
        <taxon>Tannerella</taxon>
    </lineage>
</organism>
<dbReference type="OrthoDB" id="6439987at2"/>
<dbReference type="Pfam" id="PF02571">
    <property type="entry name" value="CbiJ"/>
    <property type="match status" value="1"/>
</dbReference>
<dbReference type="PANTHER" id="PTHR35863">
    <property type="entry name" value="COBALT-PRECORRIN-5B C(1)-METHYLTRANSFERASE"/>
    <property type="match status" value="1"/>
</dbReference>
<dbReference type="InterPro" id="IPR003723">
    <property type="entry name" value="Precorrin-6x_reduct"/>
</dbReference>
<evidence type="ECO:0000256" key="4">
    <source>
        <dbReference type="ARBA" id="ARBA00022691"/>
    </source>
</evidence>
<evidence type="ECO:0000313" key="7">
    <source>
        <dbReference type="Proteomes" id="UP000182057"/>
    </source>
</evidence>
<gene>
    <name evidence="5 6" type="primary">cbiD</name>
    <name evidence="6" type="ORF">TFUB20_02271</name>
</gene>
<evidence type="ECO:0000256" key="3">
    <source>
        <dbReference type="ARBA" id="ARBA00022679"/>
    </source>
</evidence>
<comment type="function">
    <text evidence="5">Catalyzes the methylation of C-1 in cobalt-precorrin-5B to form cobalt-precorrin-6A.</text>
</comment>
<dbReference type="RefSeq" id="WP_074450173.1">
    <property type="nucleotide sequence ID" value="NZ_FMMM01000078.1"/>
</dbReference>
<dbReference type="Gene3D" id="3.30.2110.10">
    <property type="entry name" value="CbiD-like"/>
    <property type="match status" value="1"/>
</dbReference>
<dbReference type="PANTHER" id="PTHR35863:SF1">
    <property type="entry name" value="COBALT-PRECORRIN-5B C(1)-METHYLTRANSFERASE"/>
    <property type="match status" value="1"/>
</dbReference>
<dbReference type="InterPro" id="IPR002748">
    <property type="entry name" value="CbiD"/>
</dbReference>
<dbReference type="Proteomes" id="UP000182057">
    <property type="component" value="Unassembled WGS sequence"/>
</dbReference>
<keyword evidence="2 5" id="KW-0489">Methyltransferase</keyword>
<dbReference type="GO" id="GO:0019251">
    <property type="term" value="P:anaerobic cobalamin biosynthetic process"/>
    <property type="evidence" value="ECO:0007669"/>
    <property type="project" value="UniProtKB-UniRule"/>
</dbReference>
<dbReference type="InterPro" id="IPR036074">
    <property type="entry name" value="CbiD_sf"/>
</dbReference>
<dbReference type="NCBIfam" id="NF000849">
    <property type="entry name" value="PRK00075.1-1"/>
    <property type="match status" value="1"/>
</dbReference>
<comment type="catalytic activity">
    <reaction evidence="5">
        <text>Co-precorrin-5B + S-adenosyl-L-methionine = Co-precorrin-6A + S-adenosyl-L-homocysteine</text>
        <dbReference type="Rhea" id="RHEA:26285"/>
        <dbReference type="ChEBI" id="CHEBI:57856"/>
        <dbReference type="ChEBI" id="CHEBI:59789"/>
        <dbReference type="ChEBI" id="CHEBI:60063"/>
        <dbReference type="ChEBI" id="CHEBI:60064"/>
        <dbReference type="EC" id="2.1.1.195"/>
    </reaction>
</comment>
<keyword evidence="4 5" id="KW-0949">S-adenosyl-L-methionine</keyword>
<keyword evidence="3 5" id="KW-0808">Transferase</keyword>
<name>A0A1D3UV12_TANFO</name>
<dbReference type="AlphaFoldDB" id="A0A1D3UV12"/>
<dbReference type="NCBIfam" id="TIGR00312">
    <property type="entry name" value="cbiD"/>
    <property type="match status" value="1"/>
</dbReference>
<dbReference type="EMBL" id="FMMM01000078">
    <property type="protein sequence ID" value="SCQ24064.1"/>
    <property type="molecule type" value="Genomic_DNA"/>
</dbReference>
<dbReference type="SUPFAM" id="SSF111342">
    <property type="entry name" value="CbiD-like"/>
    <property type="match status" value="1"/>
</dbReference>
<dbReference type="PROSITE" id="PS51014">
    <property type="entry name" value="COBK_CBIJ"/>
    <property type="match status" value="1"/>
</dbReference>
<comment type="similarity">
    <text evidence="5">Belongs to the CbiD family.</text>
</comment>
<dbReference type="GO" id="GO:0016994">
    <property type="term" value="F:precorrin-6A reductase activity"/>
    <property type="evidence" value="ECO:0007669"/>
    <property type="project" value="InterPro"/>
</dbReference>
<dbReference type="HAMAP" id="MF_00787">
    <property type="entry name" value="CbiD"/>
    <property type="match status" value="1"/>
</dbReference>
<evidence type="ECO:0000313" key="6">
    <source>
        <dbReference type="EMBL" id="SCQ24064.1"/>
    </source>
</evidence>
<dbReference type="UniPathway" id="UPA00148">
    <property type="reaction ID" value="UER00227"/>
</dbReference>
<dbReference type="GO" id="GO:0043780">
    <property type="term" value="F:cobalt-precorrin-5B C1-methyltransferase activity"/>
    <property type="evidence" value="ECO:0007669"/>
    <property type="project" value="RHEA"/>
</dbReference>
<accession>A0A1D3UV12</accession>
<comment type="pathway">
    <text evidence="5">Cofactor biosynthesis; adenosylcobalamin biosynthesis; cob(II)yrinate a,c-diamide from sirohydrochlorin (anaerobic route): step 6/10.</text>
</comment>
<dbReference type="Pfam" id="PF01888">
    <property type="entry name" value="CbiD"/>
    <property type="match status" value="1"/>
</dbReference>
<protein>
    <recommendedName>
        <fullName evidence="5">Cobalt-precorrin-5B C(1)-methyltransferase</fullName>
        <ecNumber evidence="5">2.1.1.195</ecNumber>
    </recommendedName>
    <alternativeName>
        <fullName evidence="5">Cobalt-precorrin-6A synthase</fullName>
    </alternativeName>
</protein>
<evidence type="ECO:0000256" key="5">
    <source>
        <dbReference type="HAMAP-Rule" id="MF_00787"/>
    </source>
</evidence>
<proteinExistence type="inferred from homology"/>
<sequence>MILILGGTTEGRKAVSTVDETGQPYYYSTKEANQKIDCKNGIRLTGAMDIDTMTSFCREKSIRLIVDAAHPFAELLHQTVAEVASRLSLPVVRYERIYPPRNSEVVWCDSYADAVRRLEDDGITFLLALTGVQTITKLKAYWQKYHCVFRVLDQQSSLELAERQGVDRKNIVFYRPGEEEALLYRVKPQAVLTKESGESGGFSEKFAAAKKMNIPIYAVKRPVLPSTFIVVTGYFGLRKQIERFVPGFFSLRSGYTTGSCATAAAKAALLALLTGSPQKNVTFTLPDDEEMTLPVAETLIEKDAAMATVVKDSGDDPDVTNGCKICVTVALGKEPGIRFLQGEGVGKVTLPGLGLEVGGPAINPTPRQMIIHELSSLYDGGLDVTISVPGGEALAARTFNPKLGVVGGISIIGTSGVVMPFSSEAFVEAIRREIEVCRALSPDRLVINSGGKSERFIKKEYPELPDQAFVHYGNFIGETLKIAADLHIPNVTMGIMIGKAVKLAEGFLDTHSKKTVMNKDFLEQVAGKSGCSPQASDVIREMTLARELWIRLSASDRDCLFPAFLRLCLHHCMPLLPHSHLTILLMDEDGNIPYRTESSHSS</sequence>
<evidence type="ECO:0000256" key="2">
    <source>
        <dbReference type="ARBA" id="ARBA00022603"/>
    </source>
</evidence>
<dbReference type="EC" id="2.1.1.195" evidence="5"/>